<feature type="compositionally biased region" description="Low complexity" evidence="5">
    <location>
        <begin position="1567"/>
        <end position="1576"/>
    </location>
</feature>
<evidence type="ECO:0000256" key="4">
    <source>
        <dbReference type="PROSITE-ProRule" id="PRU00452"/>
    </source>
</evidence>
<evidence type="ECO:0000313" key="8">
    <source>
        <dbReference type="Proteomes" id="UP001281761"/>
    </source>
</evidence>
<feature type="compositionally biased region" description="Basic and acidic residues" evidence="5">
    <location>
        <begin position="909"/>
        <end position="920"/>
    </location>
</feature>
<feature type="region of interest" description="Disordered" evidence="5">
    <location>
        <begin position="1561"/>
        <end position="1610"/>
    </location>
</feature>
<accession>A0ABQ9X1A2</accession>
<feature type="compositionally biased region" description="Polar residues" evidence="5">
    <location>
        <begin position="1102"/>
        <end position="1112"/>
    </location>
</feature>
<feature type="compositionally biased region" description="Polar residues" evidence="5">
    <location>
        <begin position="519"/>
        <end position="548"/>
    </location>
</feature>
<feature type="compositionally biased region" description="Polar residues" evidence="5">
    <location>
        <begin position="877"/>
        <end position="903"/>
    </location>
</feature>
<sequence length="1686" mass="189866">MRRGGGKIPQPRAKTNRREASIRHYATTQPMFPSYRLLLIANDASSCKFVHDLFQYDGFGKIQASFSETGQLKSTSQNISSATPATAFLFSTPTLPTVAVLSIPFPIQQANYAAMFNIIVGMFGTCNRVRMFTSLLSPPFNSTQLPARILVRFSNPSSTLKTQPNLQPGNIISQSQPSQLQYHQSHSSTVIINPQTPPPESPLFEPQKQKRDRPSSLTDSRSRHERKRQDGIEDSHEWSQNESQSYHSISNTDDSDSVGRRRAMSEKQKQNREKRREMRQIKQDLSEFRPLQDNSILHSLVNQDAEGEKRNHQHTTEPADPLLSFDWNSSENLIVPVDLSLLPQNSVNPPRSESPSSSTNTTHHPPQIPSKILLSLFFCDQYFFPNHLSPFGVQRITSFFYKPLSFVPPVSPSQSLLSTSLNRTRLPYCSFPVRPSTNTLDFTLPFPFRSFHRVLLCLVNRGRTEKWKYVEDERKLRQSKRDALERANRQDVVQLPANQKQGSLIIKIPVKSKKRRTESSFPANTFPSLPNQPSDRNRSYASPSNIPPTSTAPKTFFSLLEQVTPSEALSLSAFPLPFSCAIHKKVIVPFKMQNLSRRDSRGEKPKETEMNWEEEFKAIIKDEIRHEQKHNKPSRPLASHASLLPIQPNPPKNSFANFLSNYRSSFLLPFPPFYNPPLSVALSRSGPTDMTRFLIDGELTEKWFDKNGFEVSEEKAERRNRILEEDKAAGRKASEDEVFRSVFPPNRTVSLLYEFRSEFLDHFCFAVVLAEDKIVKETMEQKEEETKMEITSIAPDDEDSLEKEMRLAEEDNRRVKKVLTPKFASLSKRETIEMIAGQIDYSVEKREKELERKKRRRRIDREQYERRREEEMKKGDGQTTNGTQDSPTQTDTIPKSEELQLSMSPLADRPNDQPDEEHHSSQNSPFTSPIPSFSPSSLYVRTNPERTKSPLLNEGDLNVKSKSVPTTPSLNEMTKFGSEVSEASEGMMKEETCEEGEGKADCGENKKDDEEKVEGETKDESRNEDEESRMLVDRPESLTSHSALPPDETATPKPEPNSSTHLLKEQATDTANLTLTPIATSPASRLRDSVSPSLIPPHDSLSLPQLTASRAETTSPTPFILSLSSSSSSSESETESSSSASPPPSPHGSIDLTDQPATKNQFKPSSLSIPLTCPLTTLPFTSSSIPARAVTCSHPTLFSLSSFIAQAKETRDWRCPVCRKIMGGPEQIKIDAVVTELLETGMQNEEDDGDHVGKKEIVKVSFKGKGKGKVRRRKTLRTRGKDGRLDSDDSDETNIQSVDKLTEAERNNPRLFFHIKLVDEDGERVEGEKERERRERRRRKKQRRDEEERRKEQEQLEASARERQQELEYHSQLIFQESVSVAEPDLTFDDGMPVSYSPVGRMMASALFASSSTPLSPQLPNVASIVQQSQTRSVETQEMINRREHNVLIEKRKKIMRERVLTRAVEMENEERAKHNSLLSPDPFPLSPSDSPSRKEHTSLHLASVLAAEDPKELFSFVDPFSLQTLKKMHEEGIVKAIDIQFLGPQRVHIEKDGQKEVMVLEESDSDSSSPQQPQQTRKTDTTPSLLKQSTASLATSPSSRTSTSPTLISNSTTVFPASSHLPSLPRLSQPVSSEAIRQVRNFYLGADGAGIPSTAPVKSAPVDSANTIDLLSDSSDAGWMSSSSD</sequence>
<evidence type="ECO:0000256" key="5">
    <source>
        <dbReference type="SAM" id="MobiDB-lite"/>
    </source>
</evidence>
<organism evidence="7 8">
    <name type="scientific">Blattamonas nauphoetae</name>
    <dbReference type="NCBI Taxonomy" id="2049346"/>
    <lineage>
        <taxon>Eukaryota</taxon>
        <taxon>Metamonada</taxon>
        <taxon>Preaxostyla</taxon>
        <taxon>Oxymonadida</taxon>
        <taxon>Blattamonas</taxon>
    </lineage>
</organism>
<dbReference type="EMBL" id="JARBJD010000315">
    <property type="protein sequence ID" value="KAK2944080.1"/>
    <property type="molecule type" value="Genomic_DNA"/>
</dbReference>
<keyword evidence="8" id="KW-1185">Reference proteome</keyword>
<dbReference type="InterPro" id="IPR004181">
    <property type="entry name" value="Znf_MIZ"/>
</dbReference>
<dbReference type="Proteomes" id="UP001281761">
    <property type="component" value="Unassembled WGS sequence"/>
</dbReference>
<feature type="region of interest" description="Disordered" evidence="5">
    <location>
        <begin position="1323"/>
        <end position="1363"/>
    </location>
</feature>
<dbReference type="PROSITE" id="PS51044">
    <property type="entry name" value="ZF_SP_RING"/>
    <property type="match status" value="1"/>
</dbReference>
<evidence type="ECO:0000256" key="3">
    <source>
        <dbReference type="ARBA" id="ARBA00022833"/>
    </source>
</evidence>
<dbReference type="Pfam" id="PF02891">
    <property type="entry name" value="zf-MIZ"/>
    <property type="match status" value="1"/>
</dbReference>
<dbReference type="Gene3D" id="3.30.40.10">
    <property type="entry name" value="Zinc/RING finger domain, C3HC4 (zinc finger)"/>
    <property type="match status" value="1"/>
</dbReference>
<feature type="compositionally biased region" description="Polar residues" evidence="5">
    <location>
        <begin position="240"/>
        <end position="252"/>
    </location>
</feature>
<dbReference type="PANTHER" id="PTHR24216">
    <property type="entry name" value="PAXILLIN-RELATED"/>
    <property type="match status" value="1"/>
</dbReference>
<evidence type="ECO:0000313" key="7">
    <source>
        <dbReference type="EMBL" id="KAK2944080.1"/>
    </source>
</evidence>
<feature type="compositionally biased region" description="Polar residues" evidence="5">
    <location>
        <begin position="960"/>
        <end position="972"/>
    </location>
</feature>
<proteinExistence type="predicted"/>
<feature type="compositionally biased region" description="Polar residues" evidence="5">
    <location>
        <begin position="1068"/>
        <end position="1083"/>
    </location>
</feature>
<feature type="region of interest" description="Disordered" evidence="5">
    <location>
        <begin position="1263"/>
        <end position="1294"/>
    </location>
</feature>
<protein>
    <recommendedName>
        <fullName evidence="6">SP-RING-type domain-containing protein</fullName>
    </recommendedName>
</protein>
<feature type="compositionally biased region" description="Basic and acidic residues" evidence="5">
    <location>
        <begin position="227"/>
        <end position="239"/>
    </location>
</feature>
<feature type="compositionally biased region" description="Basic and acidic residues" evidence="5">
    <location>
        <begin position="257"/>
        <end position="279"/>
    </location>
</feature>
<feature type="region of interest" description="Disordered" evidence="5">
    <location>
        <begin position="158"/>
        <end position="279"/>
    </location>
</feature>
<feature type="compositionally biased region" description="Low complexity" evidence="5">
    <location>
        <begin position="924"/>
        <end position="937"/>
    </location>
</feature>
<feature type="domain" description="SP-RING-type" evidence="6">
    <location>
        <begin position="1156"/>
        <end position="1247"/>
    </location>
</feature>
<feature type="compositionally biased region" description="Polar residues" evidence="5">
    <location>
        <begin position="158"/>
        <end position="194"/>
    </location>
</feature>
<gene>
    <name evidence="7" type="ORF">BLNAU_20997</name>
</gene>
<feature type="region of interest" description="Disordered" evidence="5">
    <location>
        <begin position="342"/>
        <end position="366"/>
    </location>
</feature>
<evidence type="ECO:0000259" key="6">
    <source>
        <dbReference type="PROSITE" id="PS51044"/>
    </source>
</evidence>
<feature type="region of interest" description="Disordered" evidence="5">
    <location>
        <begin position="1468"/>
        <end position="1496"/>
    </location>
</feature>
<keyword evidence="3" id="KW-0862">Zinc</keyword>
<keyword evidence="1" id="KW-0479">Metal-binding</keyword>
<feature type="compositionally biased region" description="Low complexity" evidence="5">
    <location>
        <begin position="1113"/>
        <end position="1140"/>
    </location>
</feature>
<feature type="compositionally biased region" description="Basic and acidic residues" evidence="5">
    <location>
        <begin position="1323"/>
        <end position="1333"/>
    </location>
</feature>
<comment type="caution">
    <text evidence="7">The sequence shown here is derived from an EMBL/GenBank/DDBJ whole genome shotgun (WGS) entry which is preliminary data.</text>
</comment>
<feature type="region of interest" description="Disordered" evidence="5">
    <location>
        <begin position="516"/>
        <end position="548"/>
    </location>
</feature>
<feature type="compositionally biased region" description="Low complexity" evidence="5">
    <location>
        <begin position="345"/>
        <end position="362"/>
    </location>
</feature>
<evidence type="ECO:0000256" key="2">
    <source>
        <dbReference type="ARBA" id="ARBA00022771"/>
    </source>
</evidence>
<feature type="compositionally biased region" description="Basic and acidic residues" evidence="5">
    <location>
        <begin position="862"/>
        <end position="876"/>
    </location>
</feature>
<feature type="compositionally biased region" description="Low complexity" evidence="5">
    <location>
        <begin position="1477"/>
        <end position="1491"/>
    </location>
</feature>
<feature type="compositionally biased region" description="Basic and acidic residues" evidence="5">
    <location>
        <begin position="1343"/>
        <end position="1363"/>
    </location>
</feature>
<feature type="region of interest" description="Disordered" evidence="5">
    <location>
        <begin position="862"/>
        <end position="1165"/>
    </location>
</feature>
<dbReference type="InterPro" id="IPR013083">
    <property type="entry name" value="Znf_RING/FYVE/PHD"/>
</dbReference>
<keyword evidence="2 4" id="KW-0863">Zinc-finger</keyword>
<feature type="compositionally biased region" description="Low complexity" evidence="5">
    <location>
        <begin position="1590"/>
        <end position="1610"/>
    </location>
</feature>
<evidence type="ECO:0000256" key="1">
    <source>
        <dbReference type="ARBA" id="ARBA00022723"/>
    </source>
</evidence>
<feature type="compositionally biased region" description="Basic residues" evidence="5">
    <location>
        <begin position="1263"/>
        <end position="1278"/>
    </location>
</feature>
<feature type="compositionally biased region" description="Basic and acidic residues" evidence="5">
    <location>
        <begin position="987"/>
        <end position="1021"/>
    </location>
</feature>
<reference evidence="7 8" key="1">
    <citation type="journal article" date="2022" name="bioRxiv">
        <title>Genomics of Preaxostyla Flagellates Illuminates Evolutionary Transitions and the Path Towards Mitochondrial Loss.</title>
        <authorList>
            <person name="Novak L.V.F."/>
            <person name="Treitli S.C."/>
            <person name="Pyrih J."/>
            <person name="Halakuc P."/>
            <person name="Pipaliya S.V."/>
            <person name="Vacek V."/>
            <person name="Brzon O."/>
            <person name="Soukal P."/>
            <person name="Eme L."/>
            <person name="Dacks J.B."/>
            <person name="Karnkowska A."/>
            <person name="Elias M."/>
            <person name="Hampl V."/>
        </authorList>
    </citation>
    <scope>NUCLEOTIDE SEQUENCE [LARGE SCALE GENOMIC DNA]</scope>
    <source>
        <strain evidence="7">NAU3</strain>
        <tissue evidence="7">Gut</tissue>
    </source>
</reference>
<name>A0ABQ9X1A2_9EUKA</name>